<feature type="transmembrane region" description="Helical" evidence="1">
    <location>
        <begin position="6"/>
        <end position="22"/>
    </location>
</feature>
<protein>
    <recommendedName>
        <fullName evidence="4">O-Antigen ligase</fullName>
    </recommendedName>
</protein>
<evidence type="ECO:0000313" key="3">
    <source>
        <dbReference type="Proteomes" id="UP000199379"/>
    </source>
</evidence>
<accession>A0A1H6SMH6</accession>
<keyword evidence="1" id="KW-0472">Membrane</keyword>
<gene>
    <name evidence="2" type="ORF">SAMN05444007_102141</name>
</gene>
<feature type="transmembrane region" description="Helical" evidence="1">
    <location>
        <begin position="287"/>
        <end position="303"/>
    </location>
</feature>
<sequence length="488" mass="53674">MPNSLAYLMLMLWPVVTLLLFLRLTLERALIWSLLGGYLLLPPVAEFDPPLFPSMNKHSIASVSAFLACLFVARRPVALWSRSWLVRLLLITFLLGAVATVLTNGDPLLFHAIENTEPIRIVRFALPGMGLRDLLSVLIAQLIVLLPFFLGRAFLGTDRGMRELLLGLAIGGLIYSVPALLETVISPVLNIWIYGFFQHDFAQMIRGDGYRPIVFLQHGLWVALFMATALISAAALARRATDKARSAWAMAAVFLGLVVLACKSLASIVLGAVLTPFVLLFGNKAKIRLAVLIAVLAVTYPMLRNNGLIPMDRIIEQSAAISEERAQSLYFRVENEELLLDRAHEKPWFGWGSWGRNLVMDPGGGGILTVPDGNWIIVFGTFGWVGYIAQMGLLAAPILLLGRQMQGMREGEISPHAATVVIILAATLADMLLNDTLINYTWLCAGAVLGHVERLRNPDLQMHRAGHPRFGDGPIIGAQPKRNLRSLL</sequence>
<dbReference type="AlphaFoldDB" id="A0A1H6SMH6"/>
<feature type="transmembrane region" description="Helical" evidence="1">
    <location>
        <begin position="375"/>
        <end position="401"/>
    </location>
</feature>
<proteinExistence type="predicted"/>
<feature type="transmembrane region" description="Helical" evidence="1">
    <location>
        <begin position="134"/>
        <end position="155"/>
    </location>
</feature>
<feature type="transmembrane region" description="Helical" evidence="1">
    <location>
        <begin position="213"/>
        <end position="236"/>
    </location>
</feature>
<evidence type="ECO:0008006" key="4">
    <source>
        <dbReference type="Google" id="ProtNLM"/>
    </source>
</evidence>
<feature type="transmembrane region" description="Helical" evidence="1">
    <location>
        <begin position="164"/>
        <end position="193"/>
    </location>
</feature>
<feature type="transmembrane region" description="Helical" evidence="1">
    <location>
        <begin position="248"/>
        <end position="281"/>
    </location>
</feature>
<dbReference type="RefSeq" id="WP_092362475.1">
    <property type="nucleotide sequence ID" value="NZ_BMGV01000002.1"/>
</dbReference>
<dbReference type="EMBL" id="FNYD01000002">
    <property type="protein sequence ID" value="SEI69168.1"/>
    <property type="molecule type" value="Genomic_DNA"/>
</dbReference>
<dbReference type="Proteomes" id="UP000199379">
    <property type="component" value="Unassembled WGS sequence"/>
</dbReference>
<keyword evidence="1" id="KW-1133">Transmembrane helix</keyword>
<reference evidence="2 3" key="1">
    <citation type="submission" date="2016-10" db="EMBL/GenBank/DDBJ databases">
        <authorList>
            <person name="de Groot N.N."/>
        </authorList>
    </citation>
    <scope>NUCLEOTIDE SEQUENCE [LARGE SCALE GENOMIC DNA]</scope>
    <source>
        <strain evidence="2 3">DSM 29340</strain>
    </source>
</reference>
<feature type="transmembrane region" description="Helical" evidence="1">
    <location>
        <begin position="85"/>
        <end position="102"/>
    </location>
</feature>
<feature type="transmembrane region" description="Helical" evidence="1">
    <location>
        <begin position="29"/>
        <end position="45"/>
    </location>
</feature>
<evidence type="ECO:0000313" key="2">
    <source>
        <dbReference type="EMBL" id="SEI69168.1"/>
    </source>
</evidence>
<organism evidence="2 3">
    <name type="scientific">Cribrihabitans marinus</name>
    <dbReference type="NCBI Taxonomy" id="1227549"/>
    <lineage>
        <taxon>Bacteria</taxon>
        <taxon>Pseudomonadati</taxon>
        <taxon>Pseudomonadota</taxon>
        <taxon>Alphaproteobacteria</taxon>
        <taxon>Rhodobacterales</taxon>
        <taxon>Paracoccaceae</taxon>
        <taxon>Cribrihabitans</taxon>
    </lineage>
</organism>
<keyword evidence="1" id="KW-0812">Transmembrane</keyword>
<dbReference type="STRING" id="1227549.SAMN05444007_102141"/>
<keyword evidence="3" id="KW-1185">Reference proteome</keyword>
<feature type="transmembrane region" description="Helical" evidence="1">
    <location>
        <begin position="57"/>
        <end position="73"/>
    </location>
</feature>
<name>A0A1H6SMH6_9RHOB</name>
<evidence type="ECO:0000256" key="1">
    <source>
        <dbReference type="SAM" id="Phobius"/>
    </source>
</evidence>
<dbReference type="OrthoDB" id="7595044at2"/>